<evidence type="ECO:0000313" key="9">
    <source>
        <dbReference type="EMBL" id="KAF0730496.1"/>
    </source>
</evidence>
<dbReference type="EMBL" id="VJMJ01000153">
    <property type="protein sequence ID" value="KAF0730496.1"/>
    <property type="molecule type" value="Genomic_DNA"/>
</dbReference>
<dbReference type="Gene3D" id="3.20.20.80">
    <property type="entry name" value="Glycosidases"/>
    <property type="match status" value="1"/>
</dbReference>
<gene>
    <name evidence="9" type="ORF">Ae201684_011920</name>
</gene>
<evidence type="ECO:0000256" key="5">
    <source>
        <dbReference type="ARBA" id="ARBA00023295"/>
    </source>
</evidence>
<comment type="caution">
    <text evidence="9">The sequence shown here is derived from an EMBL/GenBank/DDBJ whole genome shotgun (WGS) entry which is preliminary data.</text>
</comment>
<evidence type="ECO:0000313" key="10">
    <source>
        <dbReference type="Proteomes" id="UP000481153"/>
    </source>
</evidence>
<dbReference type="VEuPathDB" id="FungiDB:AeMF1_015864"/>
<evidence type="ECO:0000256" key="7">
    <source>
        <dbReference type="RuleBase" id="RU361153"/>
    </source>
</evidence>
<accession>A0A6G0WST1</accession>
<keyword evidence="3" id="KW-0136">Cellulose degradation</keyword>
<keyword evidence="6" id="KW-0624">Polysaccharide degradation</keyword>
<feature type="domain" description="Glycoside hydrolase family 5" evidence="8">
    <location>
        <begin position="10"/>
        <end position="209"/>
    </location>
</feature>
<evidence type="ECO:0000256" key="4">
    <source>
        <dbReference type="ARBA" id="ARBA00023277"/>
    </source>
</evidence>
<comment type="similarity">
    <text evidence="1 7">Belongs to the glycosyl hydrolase 5 (cellulase A) family.</text>
</comment>
<dbReference type="GO" id="GO:0004553">
    <property type="term" value="F:hydrolase activity, hydrolyzing O-glycosyl compounds"/>
    <property type="evidence" value="ECO:0007669"/>
    <property type="project" value="InterPro"/>
</dbReference>
<keyword evidence="4" id="KW-0119">Carbohydrate metabolism</keyword>
<dbReference type="Pfam" id="PF00150">
    <property type="entry name" value="Cellulase"/>
    <property type="match status" value="1"/>
</dbReference>
<dbReference type="PANTHER" id="PTHR35923:SF2">
    <property type="entry name" value="ENDOGLUCANASE"/>
    <property type="match status" value="1"/>
</dbReference>
<evidence type="ECO:0000256" key="1">
    <source>
        <dbReference type="ARBA" id="ARBA00005641"/>
    </source>
</evidence>
<proteinExistence type="inferred from homology"/>
<dbReference type="SUPFAM" id="SSF51445">
    <property type="entry name" value="(Trans)glycosidases"/>
    <property type="match status" value="1"/>
</dbReference>
<dbReference type="AlphaFoldDB" id="A0A6G0WST1"/>
<dbReference type="PANTHER" id="PTHR35923">
    <property type="entry name" value="MAJOR EXTRACELLULAR ENDOGLUCANASE"/>
    <property type="match status" value="1"/>
</dbReference>
<dbReference type="Proteomes" id="UP000481153">
    <property type="component" value="Unassembled WGS sequence"/>
</dbReference>
<dbReference type="InterPro" id="IPR018087">
    <property type="entry name" value="Glyco_hydro_5_CS"/>
</dbReference>
<protein>
    <recommendedName>
        <fullName evidence="8">Glycoside hydrolase family 5 domain-containing protein</fullName>
    </recommendedName>
</protein>
<sequence length="264" mass="29730">MLTKNLCSDDYWNVLGIDLKNEPYLATWGTGDATDFKLAAETIGARMLKGCPKWMAFVEGVNAQHTTVIDGEEFNYYDWYGGGLQKVKQFPVKLGSPNKLVYAPHYYTPAVFPEYYFFGGGTITSQNTITDYVELNNSALLSRVEKTMYEMFGYIIDDKGPAVLLGEFAGLYALDQHPKKTTRRCTDYTIQTIVSKGYAGGYMWSLNPESAYGYNPPDTQGYFTEGLVELNWREANSVFLKAMTPLDKLPDLKPMPCFPLETDT</sequence>
<dbReference type="GO" id="GO:0030245">
    <property type="term" value="P:cellulose catabolic process"/>
    <property type="evidence" value="ECO:0007669"/>
    <property type="project" value="UniProtKB-KW"/>
</dbReference>
<name>A0A6G0WST1_9STRA</name>
<dbReference type="PROSITE" id="PS00659">
    <property type="entry name" value="GLYCOSYL_HYDROL_F5"/>
    <property type="match status" value="1"/>
</dbReference>
<organism evidence="9 10">
    <name type="scientific">Aphanomyces euteiches</name>
    <dbReference type="NCBI Taxonomy" id="100861"/>
    <lineage>
        <taxon>Eukaryota</taxon>
        <taxon>Sar</taxon>
        <taxon>Stramenopiles</taxon>
        <taxon>Oomycota</taxon>
        <taxon>Saprolegniomycetes</taxon>
        <taxon>Saprolegniales</taxon>
        <taxon>Verrucalvaceae</taxon>
        <taxon>Aphanomyces</taxon>
    </lineage>
</organism>
<evidence type="ECO:0000256" key="2">
    <source>
        <dbReference type="ARBA" id="ARBA00022801"/>
    </source>
</evidence>
<evidence type="ECO:0000256" key="6">
    <source>
        <dbReference type="ARBA" id="ARBA00023326"/>
    </source>
</evidence>
<keyword evidence="5 7" id="KW-0326">Glycosidase</keyword>
<dbReference type="InterPro" id="IPR001547">
    <property type="entry name" value="Glyco_hydro_5"/>
</dbReference>
<reference evidence="9 10" key="1">
    <citation type="submission" date="2019-07" db="EMBL/GenBank/DDBJ databases">
        <title>Genomics analysis of Aphanomyces spp. identifies a new class of oomycete effector associated with host adaptation.</title>
        <authorList>
            <person name="Gaulin E."/>
        </authorList>
    </citation>
    <scope>NUCLEOTIDE SEQUENCE [LARGE SCALE GENOMIC DNA]</scope>
    <source>
        <strain evidence="9 10">ATCC 201684</strain>
    </source>
</reference>
<keyword evidence="2 7" id="KW-0378">Hydrolase</keyword>
<evidence type="ECO:0000259" key="8">
    <source>
        <dbReference type="Pfam" id="PF00150"/>
    </source>
</evidence>
<keyword evidence="10" id="KW-1185">Reference proteome</keyword>
<evidence type="ECO:0000256" key="3">
    <source>
        <dbReference type="ARBA" id="ARBA00023001"/>
    </source>
</evidence>
<dbReference type="InterPro" id="IPR017853">
    <property type="entry name" value="GH"/>
</dbReference>